<feature type="transmembrane region" description="Helical" evidence="6">
    <location>
        <begin position="556"/>
        <end position="577"/>
    </location>
</feature>
<organism evidence="10">
    <name type="scientific">Solanum chilense</name>
    <name type="common">Tomato</name>
    <name type="synonym">Lycopersicon chilense</name>
    <dbReference type="NCBI Taxonomy" id="4083"/>
    <lineage>
        <taxon>Eukaryota</taxon>
        <taxon>Viridiplantae</taxon>
        <taxon>Streptophyta</taxon>
        <taxon>Embryophyta</taxon>
        <taxon>Tracheophyta</taxon>
        <taxon>Spermatophyta</taxon>
        <taxon>Magnoliopsida</taxon>
        <taxon>eudicotyledons</taxon>
        <taxon>Gunneridae</taxon>
        <taxon>Pentapetalae</taxon>
        <taxon>asterids</taxon>
        <taxon>lamiids</taxon>
        <taxon>Solanales</taxon>
        <taxon>Solanaceae</taxon>
        <taxon>Solanoideae</taxon>
        <taxon>Solaneae</taxon>
        <taxon>Solanum</taxon>
        <taxon>Solanum subgen. Lycopersicon</taxon>
    </lineage>
</organism>
<keyword evidence="7" id="KW-0175">Coiled coil</keyword>
<comment type="caution">
    <text evidence="10">The sequence shown here is derived from an EMBL/GenBank/DDBJ whole genome shotgun (WGS) entry which is preliminary data.</text>
</comment>
<evidence type="ECO:0000259" key="9">
    <source>
        <dbReference type="PROSITE" id="PS50845"/>
    </source>
</evidence>
<evidence type="ECO:0000256" key="6">
    <source>
        <dbReference type="RuleBase" id="RU363132"/>
    </source>
</evidence>
<evidence type="ECO:0000256" key="1">
    <source>
        <dbReference type="ARBA" id="ARBA00004477"/>
    </source>
</evidence>
<sequence length="762" mass="87549">MEVVSKKSGKNSRNGVVVASCVWENRMRFDEFKGGINVYSEKEETPQVENDEMKTNEVEEDKKLEMGSKTNLGVGCFVMSGKRETWKSESNFEGNPIEISTKRSQLCKELRVSAMKKSPIQSKKKREGNEKMYELKKVKNVSPNGNLRNSLQPMKAKSEKCQEIVLIEENKVVGVSKRNLERVFSGSSDGNEENKVVVDESKMNLERVFVESSDGNEENKVVDVCDESKRNLERVFSESSDENEVVVNESKKNLEMVFVESSDANEVVDVLDESKKNLEMVCVEENKVVDVLDESKKNLEMVFVEENKVVDVLDESKRDLERVFVESSDENEENKVVDELKKNVNGNGNEWNQIQLRKVKSEANKAQNMDGKNCDLRKVKSMCLNGNLKNSLQIVKTKTEKCNKSFEKNKVLEENCEEKLNLENENFKILEEEVEKENNLAKEIKTKKIVIVEEKKVHTSNNEKKQMPISPIIKKQSIPSFSGQSRTLHHHSNPSRTKPVPVSDEYQRNIPRQHSKLASLVDLVMWTDTSKSALIFGIGTFFIISSSYTKDLNISFISVISYLGLVYLATIFLFRSLRGANDIGESSEYVLGEEEAMWILKLILPYINEFLMKIRALFSGDPATTMKMAVLLFIFARCGSSITIWKMSKLGFFGVFIVPKVCSSYSTQLTAYGTFWIRRFRDAWESCTHKKAVAFAIFTLIWNLSSISARIWGVFMLYVGFRYYQQKMMKEGWIDEEEITKSEDYWQERQKRIGRKKQKKTI</sequence>
<name>A0A6N2CIV1_SOLCI</name>
<keyword evidence="2 6" id="KW-0812">Transmembrane</keyword>
<keyword evidence="4 6" id="KW-1133">Transmembrane helix</keyword>
<dbReference type="InterPro" id="IPR044647">
    <property type="entry name" value="RTNLB17/18/21"/>
</dbReference>
<evidence type="ECO:0000313" key="10">
    <source>
        <dbReference type="EMBL" id="TMX04822.1"/>
    </source>
</evidence>
<evidence type="ECO:0000256" key="3">
    <source>
        <dbReference type="ARBA" id="ARBA00022824"/>
    </source>
</evidence>
<protein>
    <recommendedName>
        <fullName evidence="6">Reticulon-like protein</fullName>
    </recommendedName>
</protein>
<feature type="region of interest" description="Disordered" evidence="8">
    <location>
        <begin position="482"/>
        <end position="502"/>
    </location>
</feature>
<evidence type="ECO:0000256" key="7">
    <source>
        <dbReference type="SAM" id="Coils"/>
    </source>
</evidence>
<feature type="transmembrane region" description="Helical" evidence="6">
    <location>
        <begin position="628"/>
        <end position="645"/>
    </location>
</feature>
<dbReference type="PROSITE" id="PS50845">
    <property type="entry name" value="RETICULON"/>
    <property type="match status" value="1"/>
</dbReference>
<accession>A0A6N2CIV1</accession>
<evidence type="ECO:0000256" key="2">
    <source>
        <dbReference type="ARBA" id="ARBA00022692"/>
    </source>
</evidence>
<feature type="coiled-coil region" evidence="7">
    <location>
        <begin position="413"/>
        <end position="447"/>
    </location>
</feature>
<feature type="domain" description="Reticulon" evidence="9">
    <location>
        <begin position="520"/>
        <end position="672"/>
    </location>
</feature>
<keyword evidence="5 6" id="KW-0472">Membrane</keyword>
<evidence type="ECO:0000256" key="5">
    <source>
        <dbReference type="ARBA" id="ARBA00023136"/>
    </source>
</evidence>
<dbReference type="GO" id="GO:0005789">
    <property type="term" value="C:endoplasmic reticulum membrane"/>
    <property type="evidence" value="ECO:0007669"/>
    <property type="project" value="UniProtKB-SubCell"/>
</dbReference>
<dbReference type="AlphaFoldDB" id="A0A6N2CIV1"/>
<proteinExistence type="predicted"/>
<reference evidence="10" key="1">
    <citation type="submission" date="2019-05" db="EMBL/GenBank/DDBJ databases">
        <title>The de novo reference genome and transcriptome assemblies of the wild tomato species Solanum chilense.</title>
        <authorList>
            <person name="Stam R."/>
            <person name="Nosenko T."/>
            <person name="Hoerger A.C."/>
            <person name="Stephan W."/>
            <person name="Seidel M.A."/>
            <person name="Kuhn J.M.M."/>
            <person name="Haberer G."/>
            <person name="Tellier A."/>
        </authorList>
    </citation>
    <scope>NUCLEOTIDE SEQUENCE</scope>
    <source>
        <tissue evidence="10">Mature leaves</tissue>
    </source>
</reference>
<dbReference type="InterPro" id="IPR003388">
    <property type="entry name" value="Reticulon"/>
</dbReference>
<dbReference type="PANTHER" id="PTHR46626">
    <property type="entry name" value="RETICULON-LIKE PROTEIN B17"/>
    <property type="match status" value="1"/>
</dbReference>
<comment type="subcellular location">
    <subcellularLocation>
        <location evidence="1 6">Endoplasmic reticulum membrane</location>
        <topology evidence="1 6">Multi-pass membrane protein</topology>
    </subcellularLocation>
</comment>
<dbReference type="Pfam" id="PF02453">
    <property type="entry name" value="Reticulon"/>
    <property type="match status" value="1"/>
</dbReference>
<feature type="transmembrane region" description="Helical" evidence="6">
    <location>
        <begin position="523"/>
        <end position="544"/>
    </location>
</feature>
<evidence type="ECO:0000256" key="4">
    <source>
        <dbReference type="ARBA" id="ARBA00022989"/>
    </source>
</evidence>
<gene>
    <name evidence="10" type="ORF">EJD97_004589</name>
</gene>
<evidence type="ECO:0000256" key="8">
    <source>
        <dbReference type="SAM" id="MobiDB-lite"/>
    </source>
</evidence>
<dbReference type="EMBL" id="RXGB01000165">
    <property type="protein sequence ID" value="TMX04822.1"/>
    <property type="molecule type" value="Genomic_DNA"/>
</dbReference>
<keyword evidence="3 6" id="KW-0256">Endoplasmic reticulum</keyword>
<feature type="transmembrane region" description="Helical" evidence="6">
    <location>
        <begin position="692"/>
        <end position="721"/>
    </location>
</feature>
<dbReference type="PANTHER" id="PTHR46626:SF1">
    <property type="entry name" value="RETICULON-LIKE PROTEIN B21"/>
    <property type="match status" value="1"/>
</dbReference>